<accession>A0A7J5U5K5</accession>
<keyword evidence="1" id="KW-1133">Transmembrane helix</keyword>
<keyword evidence="5" id="KW-1185">Reference proteome</keyword>
<name>A0A7J5U5K5_9BACT</name>
<dbReference type="PANTHER" id="PTHR30273:SF2">
    <property type="entry name" value="PROTEIN FECR"/>
    <property type="match status" value="1"/>
</dbReference>
<proteinExistence type="predicted"/>
<evidence type="ECO:0000259" key="3">
    <source>
        <dbReference type="Pfam" id="PF16344"/>
    </source>
</evidence>
<dbReference type="InterPro" id="IPR006860">
    <property type="entry name" value="FecR"/>
</dbReference>
<feature type="domain" description="FecR protein" evidence="2">
    <location>
        <begin position="122"/>
        <end position="215"/>
    </location>
</feature>
<dbReference type="InterPro" id="IPR012373">
    <property type="entry name" value="Ferrdict_sens_TM"/>
</dbReference>
<dbReference type="Proteomes" id="UP000488299">
    <property type="component" value="Unassembled WGS sequence"/>
</dbReference>
<organism evidence="4 5">
    <name type="scientific">Rudanella paleaurantiibacter</name>
    <dbReference type="NCBI Taxonomy" id="2614655"/>
    <lineage>
        <taxon>Bacteria</taxon>
        <taxon>Pseudomonadati</taxon>
        <taxon>Bacteroidota</taxon>
        <taxon>Cytophagia</taxon>
        <taxon>Cytophagales</taxon>
        <taxon>Cytophagaceae</taxon>
        <taxon>Rudanella</taxon>
    </lineage>
</organism>
<dbReference type="Pfam" id="PF16344">
    <property type="entry name" value="FecR_C"/>
    <property type="match status" value="1"/>
</dbReference>
<dbReference type="Gene3D" id="3.55.50.30">
    <property type="match status" value="1"/>
</dbReference>
<comment type="caution">
    <text evidence="4">The sequence shown here is derived from an EMBL/GenBank/DDBJ whole genome shotgun (WGS) entry which is preliminary data.</text>
</comment>
<dbReference type="PIRSF" id="PIRSF018266">
    <property type="entry name" value="FecR"/>
    <property type="match status" value="1"/>
</dbReference>
<evidence type="ECO:0000313" key="4">
    <source>
        <dbReference type="EMBL" id="KAB7733124.1"/>
    </source>
</evidence>
<keyword evidence="1" id="KW-0812">Transmembrane</keyword>
<evidence type="ECO:0000259" key="2">
    <source>
        <dbReference type="Pfam" id="PF04773"/>
    </source>
</evidence>
<keyword evidence="1" id="KW-0472">Membrane</keyword>
<dbReference type="EMBL" id="WELI01000001">
    <property type="protein sequence ID" value="KAB7733124.1"/>
    <property type="molecule type" value="Genomic_DNA"/>
</dbReference>
<protein>
    <submittedName>
        <fullName evidence="4">DUF4974 domain-containing protein</fullName>
    </submittedName>
</protein>
<dbReference type="Gene3D" id="2.60.120.1440">
    <property type="match status" value="1"/>
</dbReference>
<dbReference type="GO" id="GO:0016989">
    <property type="term" value="F:sigma factor antagonist activity"/>
    <property type="evidence" value="ECO:0007669"/>
    <property type="project" value="TreeGrafter"/>
</dbReference>
<dbReference type="InterPro" id="IPR032508">
    <property type="entry name" value="FecR_C"/>
</dbReference>
<reference evidence="4 5" key="1">
    <citation type="submission" date="2019-10" db="EMBL/GenBank/DDBJ databases">
        <title>Rudanella paleaurantiibacter sp. nov., isolated from sludge.</title>
        <authorList>
            <person name="Xu S.Q."/>
        </authorList>
    </citation>
    <scope>NUCLEOTIDE SEQUENCE [LARGE SCALE GENOMIC DNA]</scope>
    <source>
        <strain evidence="4 5">HX-22-17</strain>
    </source>
</reference>
<gene>
    <name evidence="4" type="ORF">F5984_04075</name>
</gene>
<feature type="transmembrane region" description="Helical" evidence="1">
    <location>
        <begin position="92"/>
        <end position="113"/>
    </location>
</feature>
<dbReference type="Pfam" id="PF04773">
    <property type="entry name" value="FecR"/>
    <property type="match status" value="1"/>
</dbReference>
<evidence type="ECO:0000256" key="1">
    <source>
        <dbReference type="SAM" id="Phobius"/>
    </source>
</evidence>
<dbReference type="RefSeq" id="WP_152122962.1">
    <property type="nucleotide sequence ID" value="NZ_WELI01000001.1"/>
</dbReference>
<dbReference type="PANTHER" id="PTHR30273">
    <property type="entry name" value="PERIPLASMIC SIGNAL SENSOR AND SIGMA FACTOR ACTIVATOR FECR-RELATED"/>
    <property type="match status" value="1"/>
</dbReference>
<feature type="domain" description="Protein FecR C-terminal" evidence="3">
    <location>
        <begin position="267"/>
        <end position="334"/>
    </location>
</feature>
<dbReference type="AlphaFoldDB" id="A0A7J5U5K5"/>
<sequence length="340" mass="38247">MNDNTLWPLLARYLANEATSDERRSVETWLAASDANRRLFERAQKQYRSTDTTSALPESDPSAIWERHIAPHLTDADTPVVQPLRTGWARRLWRVAAAVVVLGLSVYGLYPFIQKQTNAQVAQTPVGKRTLLTLPDGSRVWLNADSRLEYPKTFDGSLREVRLVGEAFFDVTHNPRQPFVIRLATASIRVLGTSFNVRAYPGEQTVKTTVVTGRVAFVPNQTVAQTQPTDTLFITPNRHVIQQVETRTVAEEAVVAQKEAAWKDNQLVFDQTPMSEVARTLERWYGITVTLERPDLANCPLTATFEGQSLTEVMDLMSRTGRFRYKLNNNQLTIGGEGCE</sequence>
<evidence type="ECO:0000313" key="5">
    <source>
        <dbReference type="Proteomes" id="UP000488299"/>
    </source>
</evidence>